<dbReference type="EMBL" id="CAJOBR010085579">
    <property type="protein sequence ID" value="CAF5132134.1"/>
    <property type="molecule type" value="Genomic_DNA"/>
</dbReference>
<protein>
    <submittedName>
        <fullName evidence="1">Uncharacterized protein</fullName>
    </submittedName>
</protein>
<dbReference type="Proteomes" id="UP000663848">
    <property type="component" value="Unassembled WGS sequence"/>
</dbReference>
<organism evidence="1 4">
    <name type="scientific">Rotaria socialis</name>
    <dbReference type="NCBI Taxonomy" id="392032"/>
    <lineage>
        <taxon>Eukaryota</taxon>
        <taxon>Metazoa</taxon>
        <taxon>Spiralia</taxon>
        <taxon>Gnathifera</taxon>
        <taxon>Rotifera</taxon>
        <taxon>Eurotatoria</taxon>
        <taxon>Bdelloidea</taxon>
        <taxon>Philodinida</taxon>
        <taxon>Philodinidae</taxon>
        <taxon>Rotaria</taxon>
    </lineage>
</organism>
<feature type="non-terminal residue" evidence="1">
    <location>
        <position position="59"/>
    </location>
</feature>
<reference evidence="1" key="1">
    <citation type="submission" date="2021-02" db="EMBL/GenBank/DDBJ databases">
        <authorList>
            <person name="Nowell W R."/>
        </authorList>
    </citation>
    <scope>NUCLEOTIDE SEQUENCE</scope>
</reference>
<dbReference type="EMBL" id="CAJOBP010084373">
    <property type="protein sequence ID" value="CAF4925580.1"/>
    <property type="molecule type" value="Genomic_DNA"/>
</dbReference>
<sequence>DRISVQPQADQQRAILIQHNQQELPTLTDRSSSSIPVVQTQTVDTYVKRPLYDDVYYEP</sequence>
<dbReference type="Proteomes" id="UP000663873">
    <property type="component" value="Unassembled WGS sequence"/>
</dbReference>
<evidence type="ECO:0000313" key="4">
    <source>
        <dbReference type="Proteomes" id="UP000663873"/>
    </source>
</evidence>
<gene>
    <name evidence="2" type="ORF">QYT958_LOCUS46292</name>
    <name evidence="3" type="ORF">QYT958_LOCUS46913</name>
    <name evidence="1" type="ORF">UJA718_LOCUS46632</name>
</gene>
<comment type="caution">
    <text evidence="1">The sequence shown here is derived from an EMBL/GenBank/DDBJ whole genome shotgun (WGS) entry which is preliminary data.</text>
</comment>
<dbReference type="EMBL" id="CAJOBR010081574">
    <property type="protein sequence ID" value="CAF5124533.1"/>
    <property type="molecule type" value="Genomic_DNA"/>
</dbReference>
<feature type="non-terminal residue" evidence="1">
    <location>
        <position position="1"/>
    </location>
</feature>
<keyword evidence="4" id="KW-1185">Reference proteome</keyword>
<accession>A0A821WJS6</accession>
<evidence type="ECO:0000313" key="1">
    <source>
        <dbReference type="EMBL" id="CAF4925580.1"/>
    </source>
</evidence>
<proteinExistence type="predicted"/>
<evidence type="ECO:0000313" key="2">
    <source>
        <dbReference type="EMBL" id="CAF5124533.1"/>
    </source>
</evidence>
<evidence type="ECO:0000313" key="3">
    <source>
        <dbReference type="EMBL" id="CAF5132134.1"/>
    </source>
</evidence>
<dbReference type="AlphaFoldDB" id="A0A821WJS6"/>
<name>A0A821WJS6_9BILA</name>